<dbReference type="PANTHER" id="PTHR10655:SF17">
    <property type="entry name" value="LYSOPHOSPHOLIPASE-LIKE PROTEIN 1"/>
    <property type="match status" value="1"/>
</dbReference>
<organism evidence="4 5">
    <name type="scientific">Hyphobacterium lacteum</name>
    <dbReference type="NCBI Taxonomy" id="3116575"/>
    <lineage>
        <taxon>Bacteria</taxon>
        <taxon>Pseudomonadati</taxon>
        <taxon>Pseudomonadota</taxon>
        <taxon>Alphaproteobacteria</taxon>
        <taxon>Maricaulales</taxon>
        <taxon>Maricaulaceae</taxon>
        <taxon>Hyphobacterium</taxon>
    </lineage>
</organism>
<keyword evidence="5" id="KW-1185">Reference proteome</keyword>
<proteinExistence type="inferred from homology"/>
<protein>
    <submittedName>
        <fullName evidence="4">Phospholipase</fullName>
    </submittedName>
</protein>
<keyword evidence="2" id="KW-0378">Hydrolase</keyword>
<accession>A0ABU7LQ51</accession>
<dbReference type="EMBL" id="JAZDRP010000003">
    <property type="protein sequence ID" value="MEE2526018.1"/>
    <property type="molecule type" value="Genomic_DNA"/>
</dbReference>
<dbReference type="RefSeq" id="WP_330198677.1">
    <property type="nucleotide sequence ID" value="NZ_JAZDRP010000003.1"/>
</dbReference>
<gene>
    <name evidence="4" type="ORF">V0U79_06535</name>
</gene>
<dbReference type="InterPro" id="IPR029058">
    <property type="entry name" value="AB_hydrolase_fold"/>
</dbReference>
<evidence type="ECO:0000313" key="4">
    <source>
        <dbReference type="EMBL" id="MEE2526018.1"/>
    </source>
</evidence>
<evidence type="ECO:0000313" key="5">
    <source>
        <dbReference type="Proteomes" id="UP001354971"/>
    </source>
</evidence>
<dbReference type="Proteomes" id="UP001354971">
    <property type="component" value="Unassembled WGS sequence"/>
</dbReference>
<evidence type="ECO:0000259" key="3">
    <source>
        <dbReference type="Pfam" id="PF02230"/>
    </source>
</evidence>
<evidence type="ECO:0000256" key="1">
    <source>
        <dbReference type="ARBA" id="ARBA00006499"/>
    </source>
</evidence>
<dbReference type="Pfam" id="PF02230">
    <property type="entry name" value="Abhydrolase_2"/>
    <property type="match status" value="1"/>
</dbReference>
<reference evidence="4 5" key="1">
    <citation type="submission" date="2024-01" db="EMBL/GenBank/DDBJ databases">
        <title>Hyphobacterium bacterium isolated from marine sediment.</title>
        <authorList>
            <person name="Zhao S."/>
        </authorList>
    </citation>
    <scope>NUCLEOTIDE SEQUENCE [LARGE SCALE GENOMIC DNA]</scope>
    <source>
        <strain evidence="5">HN65</strain>
    </source>
</reference>
<dbReference type="SUPFAM" id="SSF53474">
    <property type="entry name" value="alpha/beta-Hydrolases"/>
    <property type="match status" value="1"/>
</dbReference>
<dbReference type="InterPro" id="IPR003140">
    <property type="entry name" value="PLipase/COase/thioEstase"/>
</dbReference>
<dbReference type="Gene3D" id="3.40.50.1820">
    <property type="entry name" value="alpha/beta hydrolase"/>
    <property type="match status" value="1"/>
</dbReference>
<evidence type="ECO:0000256" key="2">
    <source>
        <dbReference type="ARBA" id="ARBA00022801"/>
    </source>
</evidence>
<dbReference type="InterPro" id="IPR050565">
    <property type="entry name" value="LYPA1-2/EST-like"/>
</dbReference>
<dbReference type="PANTHER" id="PTHR10655">
    <property type="entry name" value="LYSOPHOSPHOLIPASE-RELATED"/>
    <property type="match status" value="1"/>
</dbReference>
<name>A0ABU7LQ51_9PROT</name>
<sequence length="219" mass="23389">MMIDGPRQPPANGQKPRKLVILVHGYGANGEDLIGLAGQWARDLPYAQFVSPNAPEPVPGAPNGYQWFPITRLDPEEANRGVEMAAPILNTFIDQELTRYGLTDNDLALVGFSQGTMMSLHCGLRRSPGPAGILGYSGAMPSRMTLKEQIRCKPAIQLIHGDRDDVLPLGMMFDAAEGLAEAGASCQWHISPGVPHGIGPDGLDIGGRFLGKVFSGAYA</sequence>
<feature type="domain" description="Phospholipase/carboxylesterase/thioesterase" evidence="3">
    <location>
        <begin position="13"/>
        <end position="210"/>
    </location>
</feature>
<comment type="similarity">
    <text evidence="1">Belongs to the AB hydrolase superfamily. AB hydrolase 2 family.</text>
</comment>
<comment type="caution">
    <text evidence="4">The sequence shown here is derived from an EMBL/GenBank/DDBJ whole genome shotgun (WGS) entry which is preliminary data.</text>
</comment>